<organism evidence="1">
    <name type="scientific">Anguilla anguilla</name>
    <name type="common">European freshwater eel</name>
    <name type="synonym">Muraena anguilla</name>
    <dbReference type="NCBI Taxonomy" id="7936"/>
    <lineage>
        <taxon>Eukaryota</taxon>
        <taxon>Metazoa</taxon>
        <taxon>Chordata</taxon>
        <taxon>Craniata</taxon>
        <taxon>Vertebrata</taxon>
        <taxon>Euteleostomi</taxon>
        <taxon>Actinopterygii</taxon>
        <taxon>Neopterygii</taxon>
        <taxon>Teleostei</taxon>
        <taxon>Anguilliformes</taxon>
        <taxon>Anguillidae</taxon>
        <taxon>Anguilla</taxon>
    </lineage>
</organism>
<sequence length="37" mass="3771">MAMVLTHCAPPGPPPAFGHHCPGFMSVSLSHGNCPGK</sequence>
<reference evidence="1" key="2">
    <citation type="journal article" date="2015" name="Fish Shellfish Immunol.">
        <title>Early steps in the European eel (Anguilla anguilla)-Vibrio vulnificus interaction in the gills: Role of the RtxA13 toxin.</title>
        <authorList>
            <person name="Callol A."/>
            <person name="Pajuelo D."/>
            <person name="Ebbesson L."/>
            <person name="Teles M."/>
            <person name="MacKenzie S."/>
            <person name="Amaro C."/>
        </authorList>
    </citation>
    <scope>NUCLEOTIDE SEQUENCE</scope>
</reference>
<dbReference type="EMBL" id="GBXM01087976">
    <property type="protein sequence ID" value="JAH20601.1"/>
    <property type="molecule type" value="Transcribed_RNA"/>
</dbReference>
<dbReference type="AlphaFoldDB" id="A0A0E9QUF4"/>
<accession>A0A0E9QUF4</accession>
<name>A0A0E9QUF4_ANGAN</name>
<reference evidence="1" key="1">
    <citation type="submission" date="2014-11" db="EMBL/GenBank/DDBJ databases">
        <authorList>
            <person name="Amaro Gonzalez C."/>
        </authorList>
    </citation>
    <scope>NUCLEOTIDE SEQUENCE</scope>
</reference>
<evidence type="ECO:0000313" key="1">
    <source>
        <dbReference type="EMBL" id="JAH20601.1"/>
    </source>
</evidence>
<protein>
    <submittedName>
        <fullName evidence="1">Uncharacterized protein</fullName>
    </submittedName>
</protein>
<proteinExistence type="predicted"/>